<dbReference type="eggNOG" id="COG3757">
    <property type="taxonomic scope" value="Bacteria"/>
</dbReference>
<organism evidence="3 4">
    <name type="scientific">Enterococcus sulfureus ATCC 49903</name>
    <dbReference type="NCBI Taxonomy" id="1140003"/>
    <lineage>
        <taxon>Bacteria</taxon>
        <taxon>Bacillati</taxon>
        <taxon>Bacillota</taxon>
        <taxon>Bacilli</taxon>
        <taxon>Lactobacillales</taxon>
        <taxon>Enterococcaceae</taxon>
        <taxon>Enterococcus</taxon>
    </lineage>
</organism>
<keyword evidence="1" id="KW-0732">Signal</keyword>
<dbReference type="PATRIC" id="fig|1140003.3.peg.1148"/>
<sequence length="301" mass="33356">MKKSVLIGFCATALLTISATTLTTVHAESQPPAMTETNMATSTWGTAKATFDTKTGTLRVEQGVIYDAAALSEAERNSEFVDTDQKIARKEVKHLLFGENVSVKNSQSAWQLDGTATSLAQFKEEFAHFDQLTFILGELGNPNMPYPAPFAHGFTHDVYRAYNPNSGDHLYTMSKNEFDHVVDKGWKDEAVAYLAYDWSTLPIYRVYNPNSGEHMFTTSPEEYLALYEATWVPEGISFGAAEQTADTQAVYRAFNPNAKGPGSHLFTNNASEIQHLVKVGWKDEGTAYFVPTVAYTTEDQN</sequence>
<reference evidence="3 4" key="1">
    <citation type="submission" date="2013-03" db="EMBL/GenBank/DDBJ databases">
        <title>The Genome Sequence of Enterococcus sulfureus ATCC_49903 (PacBio/Illumina hybrid assembly).</title>
        <authorList>
            <consortium name="The Broad Institute Genomics Platform"/>
            <consortium name="The Broad Institute Genome Sequencing Center for Infectious Disease"/>
            <person name="Earl A."/>
            <person name="Russ C."/>
            <person name="Gilmore M."/>
            <person name="Surin D."/>
            <person name="Walker B."/>
            <person name="Young S."/>
            <person name="Zeng Q."/>
            <person name="Gargeya S."/>
            <person name="Fitzgerald M."/>
            <person name="Haas B."/>
            <person name="Abouelleil A."/>
            <person name="Allen A.W."/>
            <person name="Alvarado L."/>
            <person name="Arachchi H.M."/>
            <person name="Berlin A.M."/>
            <person name="Chapman S.B."/>
            <person name="Gainer-Dewar J."/>
            <person name="Goldberg J."/>
            <person name="Griggs A."/>
            <person name="Gujja S."/>
            <person name="Hansen M."/>
            <person name="Howarth C."/>
            <person name="Imamovic A."/>
            <person name="Ireland A."/>
            <person name="Larimer J."/>
            <person name="McCowan C."/>
            <person name="Murphy C."/>
            <person name="Pearson M."/>
            <person name="Poon T.W."/>
            <person name="Priest M."/>
            <person name="Roberts A."/>
            <person name="Saif S."/>
            <person name="Shea T."/>
            <person name="Sisk P."/>
            <person name="Sykes S."/>
            <person name="Wortman J."/>
            <person name="Nusbaum C."/>
            <person name="Birren B."/>
        </authorList>
    </citation>
    <scope>NUCLEOTIDE SEQUENCE [LARGE SCALE GENOMIC DNA]</scope>
    <source>
        <strain evidence="3 4">ATCC 49903</strain>
    </source>
</reference>
<accession>S0L648</accession>
<evidence type="ECO:0000313" key="3">
    <source>
        <dbReference type="EMBL" id="EOT83764.1"/>
    </source>
</evidence>
<feature type="signal peptide" evidence="1">
    <location>
        <begin position="1"/>
        <end position="27"/>
    </location>
</feature>
<dbReference type="Proteomes" id="UP000015961">
    <property type="component" value="Unassembled WGS sequence"/>
</dbReference>
<dbReference type="STRING" id="1140003.OMY_01191"/>
<protein>
    <recommendedName>
        <fullName evidence="2">DUF5648 domain-containing protein</fullName>
    </recommendedName>
</protein>
<dbReference type="AlphaFoldDB" id="S0L648"/>
<name>S0L648_9ENTE</name>
<dbReference type="RefSeq" id="WP_016185643.1">
    <property type="nucleotide sequence ID" value="NZ_ASWO01000005.1"/>
</dbReference>
<feature type="domain" description="DUF5648" evidence="2">
    <location>
        <begin position="158"/>
        <end position="290"/>
    </location>
</feature>
<feature type="chain" id="PRO_5004498872" description="DUF5648 domain-containing protein" evidence="1">
    <location>
        <begin position="28"/>
        <end position="301"/>
    </location>
</feature>
<keyword evidence="4" id="KW-1185">Reference proteome</keyword>
<dbReference type="InterPro" id="IPR043708">
    <property type="entry name" value="DUF5648"/>
</dbReference>
<evidence type="ECO:0000313" key="4">
    <source>
        <dbReference type="Proteomes" id="UP000015961"/>
    </source>
</evidence>
<dbReference type="OrthoDB" id="4376109at2"/>
<evidence type="ECO:0000259" key="2">
    <source>
        <dbReference type="Pfam" id="PF18885"/>
    </source>
</evidence>
<evidence type="ECO:0000256" key="1">
    <source>
        <dbReference type="SAM" id="SignalP"/>
    </source>
</evidence>
<dbReference type="EMBL" id="ASWO01000005">
    <property type="protein sequence ID" value="EOT83764.1"/>
    <property type="molecule type" value="Genomic_DNA"/>
</dbReference>
<gene>
    <name evidence="3" type="ORF">I573_01489</name>
</gene>
<dbReference type="Pfam" id="PF18885">
    <property type="entry name" value="DUF5648"/>
    <property type="match status" value="1"/>
</dbReference>
<proteinExistence type="predicted"/>
<comment type="caution">
    <text evidence="3">The sequence shown here is derived from an EMBL/GenBank/DDBJ whole genome shotgun (WGS) entry which is preliminary data.</text>
</comment>